<evidence type="ECO:0000313" key="8">
    <source>
        <dbReference type="Proteomes" id="UP000007148"/>
    </source>
</evidence>
<dbReference type="Gene3D" id="3.90.1150.10">
    <property type="entry name" value="Aspartate Aminotransferase, domain 1"/>
    <property type="match status" value="1"/>
</dbReference>
<keyword evidence="3 7" id="KW-0032">Aminotransferase</keyword>
<dbReference type="Proteomes" id="UP000007148">
    <property type="component" value="Unassembled WGS sequence"/>
</dbReference>
<dbReference type="HOGENOM" id="CLU_016922_10_0_1"/>
<dbReference type="SUPFAM" id="SSF53383">
    <property type="entry name" value="PLP-dependent transferases"/>
    <property type="match status" value="1"/>
</dbReference>
<evidence type="ECO:0000256" key="6">
    <source>
        <dbReference type="RuleBase" id="RU003560"/>
    </source>
</evidence>
<evidence type="ECO:0000256" key="3">
    <source>
        <dbReference type="ARBA" id="ARBA00022576"/>
    </source>
</evidence>
<evidence type="ECO:0000256" key="2">
    <source>
        <dbReference type="ARBA" id="ARBA00008954"/>
    </source>
</evidence>
<dbReference type="Pfam" id="PF00202">
    <property type="entry name" value="Aminotran_3"/>
    <property type="match status" value="1"/>
</dbReference>
<dbReference type="PANTHER" id="PTHR11986">
    <property type="entry name" value="AMINOTRANSFERASE CLASS III"/>
    <property type="match status" value="1"/>
</dbReference>
<comment type="caution">
    <text evidence="7">The sequence shown here is derived from an EMBL/GenBank/DDBJ whole genome shotgun (WGS) entry which is preliminary data.</text>
</comment>
<keyword evidence="8" id="KW-1185">Reference proteome</keyword>
<dbReference type="GO" id="GO:0042802">
    <property type="term" value="F:identical protein binding"/>
    <property type="evidence" value="ECO:0007669"/>
    <property type="project" value="TreeGrafter"/>
</dbReference>
<gene>
    <name evidence="7" type="ORF">PIIN_00030</name>
</gene>
<dbReference type="PIRSF" id="PIRSF000521">
    <property type="entry name" value="Transaminase_4ab_Lys_Orn"/>
    <property type="match status" value="1"/>
</dbReference>
<protein>
    <submittedName>
        <fullName evidence="7">Probable 4-aminobutyrate aminotransferase</fullName>
    </submittedName>
</protein>
<dbReference type="FunFam" id="3.40.640.10:FF:000013">
    <property type="entry name" value="4-aminobutyrate aminotransferase"/>
    <property type="match status" value="1"/>
</dbReference>
<comment type="cofactor">
    <cofactor evidence="1">
        <name>pyridoxal 5'-phosphate</name>
        <dbReference type="ChEBI" id="CHEBI:597326"/>
    </cofactor>
</comment>
<dbReference type="STRING" id="1109443.G4T4U7"/>
<dbReference type="GO" id="GO:0008483">
    <property type="term" value="F:transaminase activity"/>
    <property type="evidence" value="ECO:0007669"/>
    <property type="project" value="UniProtKB-KW"/>
</dbReference>
<dbReference type="InterPro" id="IPR050103">
    <property type="entry name" value="Class-III_PLP-dep_AT"/>
</dbReference>
<keyword evidence="5 6" id="KW-0663">Pyridoxal phosphate</keyword>
<dbReference type="OrthoDB" id="10260828at2759"/>
<proteinExistence type="inferred from homology"/>
<dbReference type="OMA" id="GAIETMK"/>
<dbReference type="InParanoid" id="G4T4U7"/>
<reference evidence="7 8" key="1">
    <citation type="journal article" date="2011" name="PLoS Pathog.">
        <title>Endophytic Life Strategies Decoded by Genome and Transcriptome Analyses of the Mutualistic Root Symbiont Piriformospora indica.</title>
        <authorList>
            <person name="Zuccaro A."/>
            <person name="Lahrmann U."/>
            <person name="Guldener U."/>
            <person name="Langen G."/>
            <person name="Pfiffi S."/>
            <person name="Biedenkopf D."/>
            <person name="Wong P."/>
            <person name="Samans B."/>
            <person name="Grimm C."/>
            <person name="Basiewicz M."/>
            <person name="Murat C."/>
            <person name="Martin F."/>
            <person name="Kogel K.H."/>
        </authorList>
    </citation>
    <scope>NUCLEOTIDE SEQUENCE [LARGE SCALE GENOMIC DNA]</scope>
    <source>
        <strain evidence="7 8">DSM 11827</strain>
    </source>
</reference>
<dbReference type="AlphaFoldDB" id="G4T4U7"/>
<organism evidence="7 8">
    <name type="scientific">Serendipita indica (strain DSM 11827)</name>
    <name type="common">Root endophyte fungus</name>
    <name type="synonym">Piriformospora indica</name>
    <dbReference type="NCBI Taxonomy" id="1109443"/>
    <lineage>
        <taxon>Eukaryota</taxon>
        <taxon>Fungi</taxon>
        <taxon>Dikarya</taxon>
        <taxon>Basidiomycota</taxon>
        <taxon>Agaricomycotina</taxon>
        <taxon>Agaricomycetes</taxon>
        <taxon>Sebacinales</taxon>
        <taxon>Serendipitaceae</taxon>
        <taxon>Serendipita</taxon>
    </lineage>
</organism>
<name>G4T4U7_SERID</name>
<evidence type="ECO:0000256" key="1">
    <source>
        <dbReference type="ARBA" id="ARBA00001933"/>
    </source>
</evidence>
<sequence length="482" mass="51908">MNASTKPTGILLRGRILPRALQPSRVIRSSLPRRSFATNGDPQAKAAELVSFGQKHVAKGLNRLVDDVIQSAEGSYVTLTSGKRLLDFTTGIGVTNLGHCHPKVSKAAAEQCMKVVHAQCSLAFHEPYLELVDALLPVVPKGLDTFFFWNSGAEAVEQSIKIARAVTGRQNIIAMQGAYHGRTYGTMALTRSKTIYSEGSAPLMPGVFVTPFPYWHQAGFPQNVDEKTLVDHCLHQLSLVFSQQTAPKDTAAIIIETVIGEGGYVPAPKSYLEGLRKVCDEHGIVLIFDEVQCGFGRTGKYFAQEWSGVQPDVMVFAKGIANGFPLSGVVGKKHLMDKMKPGSMGGTYAGNAVSCAAAVACSKVMKEENILSNVEQRSAELFSALHKMQRDPSLRISDVRGAGLMVAVEFGTGSHAPGAEKALKGVAAKISKRCADKGLLILSTSVFEVIRFIPALNISQKELAEGIKIFEEVVREVVASSH</sequence>
<dbReference type="eggNOG" id="KOG1401">
    <property type="taxonomic scope" value="Eukaryota"/>
</dbReference>
<dbReference type="InterPro" id="IPR005814">
    <property type="entry name" value="Aminotrans_3"/>
</dbReference>
<evidence type="ECO:0000313" key="7">
    <source>
        <dbReference type="EMBL" id="CCA66344.1"/>
    </source>
</evidence>
<keyword evidence="4 7" id="KW-0808">Transferase</keyword>
<dbReference type="InterPro" id="IPR049704">
    <property type="entry name" value="Aminotrans_3_PPA_site"/>
</dbReference>
<dbReference type="PROSITE" id="PS00600">
    <property type="entry name" value="AA_TRANSFER_CLASS_3"/>
    <property type="match status" value="1"/>
</dbReference>
<accession>G4T4U7</accession>
<evidence type="ECO:0000256" key="4">
    <source>
        <dbReference type="ARBA" id="ARBA00022679"/>
    </source>
</evidence>
<dbReference type="Gene3D" id="3.40.640.10">
    <property type="entry name" value="Type I PLP-dependent aspartate aminotransferase-like (Major domain)"/>
    <property type="match status" value="1"/>
</dbReference>
<evidence type="ECO:0000256" key="5">
    <source>
        <dbReference type="ARBA" id="ARBA00022898"/>
    </source>
</evidence>
<comment type="similarity">
    <text evidence="2 6">Belongs to the class-III pyridoxal-phosphate-dependent aminotransferase family.</text>
</comment>
<dbReference type="EMBL" id="CAFZ01000001">
    <property type="protein sequence ID" value="CCA66344.1"/>
    <property type="molecule type" value="Genomic_DNA"/>
</dbReference>
<dbReference type="CDD" id="cd00610">
    <property type="entry name" value="OAT_like"/>
    <property type="match status" value="1"/>
</dbReference>
<dbReference type="InterPro" id="IPR015421">
    <property type="entry name" value="PyrdxlP-dep_Trfase_major"/>
</dbReference>
<dbReference type="GO" id="GO:0030170">
    <property type="term" value="F:pyridoxal phosphate binding"/>
    <property type="evidence" value="ECO:0007669"/>
    <property type="project" value="InterPro"/>
</dbReference>
<dbReference type="InterPro" id="IPR015424">
    <property type="entry name" value="PyrdxlP-dep_Trfase"/>
</dbReference>
<dbReference type="InterPro" id="IPR015422">
    <property type="entry name" value="PyrdxlP-dep_Trfase_small"/>
</dbReference>